<proteinExistence type="predicted"/>
<dbReference type="AlphaFoldDB" id="A0A415D4X3"/>
<dbReference type="Proteomes" id="UP000285832">
    <property type="component" value="Unassembled WGS sequence"/>
</dbReference>
<reference evidence="1 2" key="1">
    <citation type="submission" date="2018-08" db="EMBL/GenBank/DDBJ databases">
        <title>A genome reference for cultivated species of the human gut microbiota.</title>
        <authorList>
            <person name="Zou Y."/>
            <person name="Xue W."/>
            <person name="Luo G."/>
        </authorList>
    </citation>
    <scope>NUCLEOTIDE SEQUENCE [LARGE SCALE GENOMIC DNA]</scope>
    <source>
        <strain evidence="1 2">AM09-9</strain>
    </source>
</reference>
<dbReference type="RefSeq" id="WP_118279069.1">
    <property type="nucleotide sequence ID" value="NZ_CAUGJR010000002.1"/>
</dbReference>
<sequence length="133" mass="14778">MIDASNRVLTNIKTYVAETCKNVSNYSSKSPPSFPAVSVVQIDNTDACMDLDNSENAVKSVMEIQCYSNKNITESKNIINQCCDAMRKMGYARSYGPKPVENASDTNIYRTVARFNRLVASVDEIKKFETKGA</sequence>
<evidence type="ECO:0000313" key="1">
    <source>
        <dbReference type="EMBL" id="RHJ61225.1"/>
    </source>
</evidence>
<evidence type="ECO:0008006" key="3">
    <source>
        <dbReference type="Google" id="ProtNLM"/>
    </source>
</evidence>
<organism evidence="1 2">
    <name type="scientific">[Ruminococcus] lactaris</name>
    <dbReference type="NCBI Taxonomy" id="46228"/>
    <lineage>
        <taxon>Bacteria</taxon>
        <taxon>Bacillati</taxon>
        <taxon>Bacillota</taxon>
        <taxon>Clostridia</taxon>
        <taxon>Lachnospirales</taxon>
        <taxon>Lachnospiraceae</taxon>
        <taxon>Mediterraneibacter</taxon>
    </lineage>
</organism>
<comment type="caution">
    <text evidence="1">The sequence shown here is derived from an EMBL/GenBank/DDBJ whole genome shotgun (WGS) entry which is preliminary data.</text>
</comment>
<evidence type="ECO:0000313" key="2">
    <source>
        <dbReference type="Proteomes" id="UP000285832"/>
    </source>
</evidence>
<gene>
    <name evidence="1" type="ORF">DW116_07745</name>
</gene>
<dbReference type="EMBL" id="QRMI01000017">
    <property type="protein sequence ID" value="RHJ61225.1"/>
    <property type="molecule type" value="Genomic_DNA"/>
</dbReference>
<accession>A0A415D4X3</accession>
<protein>
    <recommendedName>
        <fullName evidence="3">DUF3168 domain-containing protein</fullName>
    </recommendedName>
</protein>
<name>A0A415D4X3_9FIRM</name>